<proteinExistence type="inferred from homology"/>
<dbReference type="Pfam" id="PF01697">
    <property type="entry name" value="Glyco_transf_92"/>
    <property type="match status" value="1"/>
</dbReference>
<keyword evidence="6" id="KW-1133">Transmembrane helix</keyword>
<organism evidence="10 11">
    <name type="scientific">Drosophila arizonae</name>
    <name type="common">Fruit fly</name>
    <dbReference type="NCBI Taxonomy" id="7263"/>
    <lineage>
        <taxon>Eukaryota</taxon>
        <taxon>Metazoa</taxon>
        <taxon>Ecdysozoa</taxon>
        <taxon>Arthropoda</taxon>
        <taxon>Hexapoda</taxon>
        <taxon>Insecta</taxon>
        <taxon>Pterygota</taxon>
        <taxon>Neoptera</taxon>
        <taxon>Endopterygota</taxon>
        <taxon>Diptera</taxon>
        <taxon>Brachycera</taxon>
        <taxon>Muscomorpha</taxon>
        <taxon>Ephydroidea</taxon>
        <taxon>Drosophilidae</taxon>
        <taxon>Drosophila</taxon>
    </lineage>
</organism>
<name>A0ABM1PQR9_DROAR</name>
<evidence type="ECO:0000256" key="4">
    <source>
        <dbReference type="ARBA" id="ARBA00022679"/>
    </source>
</evidence>
<dbReference type="InterPro" id="IPR008166">
    <property type="entry name" value="Glyco_transf_92"/>
</dbReference>
<comment type="similarity">
    <text evidence="2 8">Belongs to the glycosyltransferase 92 family.</text>
</comment>
<accession>A0ABM1PQR9</accession>
<gene>
    <name evidence="11" type="primary">LOC108618162</name>
</gene>
<keyword evidence="3 8" id="KW-0328">Glycosyltransferase</keyword>
<evidence type="ECO:0000256" key="1">
    <source>
        <dbReference type="ARBA" id="ARBA00004167"/>
    </source>
</evidence>
<keyword evidence="5" id="KW-0812">Transmembrane</keyword>
<evidence type="ECO:0000256" key="2">
    <source>
        <dbReference type="ARBA" id="ARBA00007647"/>
    </source>
</evidence>
<reference evidence="10" key="1">
    <citation type="journal article" date="1997" name="Nucleic Acids Res.">
        <title>tRNAscan-SE: a program for improved detection of transfer RNA genes in genomic sequence.</title>
        <authorList>
            <person name="Lowe T.M."/>
            <person name="Eddy S.R."/>
        </authorList>
    </citation>
    <scope>NUCLEOTIDE SEQUENCE [LARGE SCALE GENOMIC DNA]</scope>
</reference>
<reference evidence="10" key="2">
    <citation type="journal article" date="2016" name="G3 (Bethesda)">
        <title>Genome Evolution in Three Species of Cactophilic Drosophila.</title>
        <authorList>
            <person name="Sanchez-Flores A."/>
            <person name="Penazola F."/>
            <person name="Carpinteyro-Ponce J."/>
            <person name="Nazario-Yepiz N."/>
            <person name="Abreu-Goodger C."/>
            <person name="Machado C.A."/>
            <person name="Markow T.A."/>
        </authorList>
    </citation>
    <scope>NUCLEOTIDE SEQUENCE [LARGE SCALE GENOMIC DNA]</scope>
</reference>
<comment type="subcellular location">
    <subcellularLocation>
        <location evidence="1">Membrane</location>
        <topology evidence="1">Single-pass membrane protein</topology>
    </subcellularLocation>
</comment>
<protein>
    <recommendedName>
        <fullName evidence="8">Glycosyltransferase family 92 protein</fullName>
        <ecNumber evidence="8">2.4.1.-</ecNumber>
    </recommendedName>
</protein>
<keyword evidence="7" id="KW-0472">Membrane</keyword>
<evidence type="ECO:0000256" key="7">
    <source>
        <dbReference type="ARBA" id="ARBA00023136"/>
    </source>
</evidence>
<dbReference type="Proteomes" id="UP000694904">
    <property type="component" value="Chromosome X"/>
</dbReference>
<dbReference type="PANTHER" id="PTHR21461">
    <property type="entry name" value="GLYCOSYLTRANSFERASE FAMILY 92 PROTEIN"/>
    <property type="match status" value="1"/>
</dbReference>
<reference evidence="11" key="3">
    <citation type="submission" date="2025-08" db="UniProtKB">
        <authorList>
            <consortium name="RefSeq"/>
        </authorList>
    </citation>
    <scope>IDENTIFICATION</scope>
    <source>
        <tissue evidence="11">Whole organism</tissue>
    </source>
</reference>
<evidence type="ECO:0000256" key="8">
    <source>
        <dbReference type="RuleBase" id="RU366017"/>
    </source>
</evidence>
<evidence type="ECO:0000256" key="5">
    <source>
        <dbReference type="ARBA" id="ARBA00022692"/>
    </source>
</evidence>
<keyword evidence="9" id="KW-0175">Coiled coil</keyword>
<dbReference type="GeneID" id="108618162"/>
<dbReference type="RefSeq" id="XP_017869555.1">
    <property type="nucleotide sequence ID" value="XM_018014066.1"/>
</dbReference>
<evidence type="ECO:0000313" key="10">
    <source>
        <dbReference type="Proteomes" id="UP000694904"/>
    </source>
</evidence>
<evidence type="ECO:0000256" key="6">
    <source>
        <dbReference type="ARBA" id="ARBA00022989"/>
    </source>
</evidence>
<keyword evidence="4 8" id="KW-0808">Transferase</keyword>
<evidence type="ECO:0000256" key="3">
    <source>
        <dbReference type="ARBA" id="ARBA00022676"/>
    </source>
</evidence>
<evidence type="ECO:0000256" key="9">
    <source>
        <dbReference type="SAM" id="Coils"/>
    </source>
</evidence>
<dbReference type="EC" id="2.4.1.-" evidence="8"/>
<dbReference type="PANTHER" id="PTHR21461:SF83">
    <property type="entry name" value="GLYCOSYLTRANSFERASE FAMILY 92 PROTEIN"/>
    <property type="match status" value="1"/>
</dbReference>
<sequence>MSATISLAAMTTRGRSSSVKLTVLAVSLIFVLLLLLTTLHSTDVSLRQQLPPTVERVQPPKPSSALASPIEVIEEPFDEELVRQLEYELPEVDYGFWTRYAKPHRYRRNSTCAQYPDPLELQLHNTYWQTFINANVTFRLYAAYMDMRPGVKLPLGVVRILATANQIHSTFPPTYCQLWYAGHKEPIMTRVSEYLSVWVYAWGHTPLLSYPHLLSCPVPELPLQLKGATPRVVSLVSDSCDRASNSLRVHFDRSPVANTTAKPKASANVSSLFLTKSSGRPSAPSGGGKLNFGVCVKAFDFPYVDLSARLIEWFELQRLLGASRIYAYIYDVHPAVQRVLDYYQRIDFLELRPLTMANGMPRLRHYQHQLLQHRRLIKRLNELIPYNDCFYRNMYRHDYMLNVDIDEVIMPLGKLHSWQDVVDADEIETRANCPNGHVSLCFINTYFIKTVPEALNHEQLEADELYVLQHTLRHRNYSLPNRATKCFHNTRYSVTLHNHFTLKWLPGGCSQHTLSTQLAQMQHYREPDVKYDMSEVVEDRSVWRYANQLRAAVEYAWLHLNDVQEQVANMEEDQNTLDELPEQETDLEQAQEQHQVLEQTHTANAAN</sequence>
<feature type="coiled-coil region" evidence="9">
    <location>
        <begin position="560"/>
        <end position="600"/>
    </location>
</feature>
<keyword evidence="10" id="KW-1185">Reference proteome</keyword>
<evidence type="ECO:0000313" key="11">
    <source>
        <dbReference type="RefSeq" id="XP_017869555.1"/>
    </source>
</evidence>